<name>A0A397RWJ2_9MOLU</name>
<feature type="transmembrane region" description="Helical" evidence="1">
    <location>
        <begin position="37"/>
        <end position="59"/>
    </location>
</feature>
<evidence type="ECO:0000256" key="1">
    <source>
        <dbReference type="SAM" id="Phobius"/>
    </source>
</evidence>
<dbReference type="Proteomes" id="UP000266506">
    <property type="component" value="Unassembled WGS sequence"/>
</dbReference>
<evidence type="ECO:0000313" key="2">
    <source>
        <dbReference type="EMBL" id="RIA78118.1"/>
    </source>
</evidence>
<dbReference type="PROSITE" id="PS51257">
    <property type="entry name" value="PROKAR_LIPOPROTEIN"/>
    <property type="match status" value="1"/>
</dbReference>
<proteinExistence type="predicted"/>
<keyword evidence="1" id="KW-0472">Membrane</keyword>
<reference evidence="2 3" key="1">
    <citation type="submission" date="2018-08" db="EMBL/GenBank/DDBJ databases">
        <title>Genomic Encyclopedia of Archaeal and Bacterial Type Strains, Phase II (KMG-II): from individual species to whole genera.</title>
        <authorList>
            <person name="Goeker M."/>
        </authorList>
    </citation>
    <scope>NUCLEOTIDE SEQUENCE [LARGE SCALE GENOMIC DNA]</scope>
    <source>
        <strain evidence="2 3">ATCC 27112</strain>
    </source>
</reference>
<keyword evidence="3" id="KW-1185">Reference proteome</keyword>
<dbReference type="AlphaFoldDB" id="A0A397RWJ2"/>
<protein>
    <submittedName>
        <fullName evidence="2">Uncharacterized protein</fullName>
    </submittedName>
</protein>
<gene>
    <name evidence="2" type="ORF">EI71_00430</name>
</gene>
<sequence length="90" mass="10544">MKMLLKNHWKELAIVFVYILVACLAYGVWFNSLWHKWYINLITILVIIAIGVVIGFFYIKGMDKEKAKEEQKEPSIEEPIVEIKESEGEN</sequence>
<feature type="transmembrane region" description="Helical" evidence="1">
    <location>
        <begin position="12"/>
        <end position="31"/>
    </location>
</feature>
<keyword evidence="1" id="KW-0812">Transmembrane</keyword>
<evidence type="ECO:0000313" key="3">
    <source>
        <dbReference type="Proteomes" id="UP000266506"/>
    </source>
</evidence>
<accession>A0A397RWJ2</accession>
<dbReference type="RefSeq" id="WP_119015598.1">
    <property type="nucleotide sequence ID" value="NZ_QXEV01000003.1"/>
</dbReference>
<keyword evidence="1" id="KW-1133">Transmembrane helix</keyword>
<dbReference type="InParanoid" id="A0A397RWJ2"/>
<comment type="caution">
    <text evidence="2">The sequence shown here is derived from an EMBL/GenBank/DDBJ whole genome shotgun (WGS) entry which is preliminary data.</text>
</comment>
<dbReference type="EMBL" id="QXEV01000003">
    <property type="protein sequence ID" value="RIA78118.1"/>
    <property type="molecule type" value="Genomic_DNA"/>
</dbReference>
<organism evidence="2 3">
    <name type="scientific">Anaeroplasma bactoclasticum</name>
    <dbReference type="NCBI Taxonomy" id="2088"/>
    <lineage>
        <taxon>Bacteria</taxon>
        <taxon>Bacillati</taxon>
        <taxon>Mycoplasmatota</taxon>
        <taxon>Mollicutes</taxon>
        <taxon>Anaeroplasmatales</taxon>
        <taxon>Anaeroplasmataceae</taxon>
        <taxon>Anaeroplasma</taxon>
    </lineage>
</organism>